<protein>
    <submittedName>
        <fullName evidence="1">Uncharacterized protein</fullName>
    </submittedName>
</protein>
<evidence type="ECO:0000313" key="1">
    <source>
        <dbReference type="EMBL" id="PIA33626.1"/>
    </source>
</evidence>
<reference evidence="1 2" key="1">
    <citation type="submission" date="2017-09" db="EMBL/GenBank/DDBJ databases">
        <title>WGS assembly of Aquilegia coerulea Goldsmith.</title>
        <authorList>
            <person name="Hodges S."/>
            <person name="Kramer E."/>
            <person name="Nordborg M."/>
            <person name="Tomkins J."/>
            <person name="Borevitz J."/>
            <person name="Derieg N."/>
            <person name="Yan J."/>
            <person name="Mihaltcheva S."/>
            <person name="Hayes R.D."/>
            <person name="Rokhsar D."/>
        </authorList>
    </citation>
    <scope>NUCLEOTIDE SEQUENCE [LARGE SCALE GENOMIC DNA]</scope>
    <source>
        <strain evidence="2">cv. Goldsmith</strain>
    </source>
</reference>
<gene>
    <name evidence="1" type="ORF">AQUCO_04100207v1</name>
</gene>
<proteinExistence type="predicted"/>
<evidence type="ECO:0000313" key="2">
    <source>
        <dbReference type="Proteomes" id="UP000230069"/>
    </source>
</evidence>
<dbReference type="InParanoid" id="A0A2G5CQT3"/>
<sequence length="78" mass="8848">MAAVTFGLDMNNSLIRSILKIKQDQQINQTTSLDLTHSLVLYVCLLLIYLDSSPSMLGTSKFFQHPQKLVLRALLQNR</sequence>
<name>A0A2G5CQT3_AQUCA</name>
<accession>A0A2G5CQT3</accession>
<dbReference type="AlphaFoldDB" id="A0A2G5CQT3"/>
<dbReference type="Proteomes" id="UP000230069">
    <property type="component" value="Unassembled WGS sequence"/>
</dbReference>
<keyword evidence="2" id="KW-1185">Reference proteome</keyword>
<dbReference type="EMBL" id="KZ305058">
    <property type="protein sequence ID" value="PIA33626.1"/>
    <property type="molecule type" value="Genomic_DNA"/>
</dbReference>
<organism evidence="1 2">
    <name type="scientific">Aquilegia coerulea</name>
    <name type="common">Rocky mountain columbine</name>
    <dbReference type="NCBI Taxonomy" id="218851"/>
    <lineage>
        <taxon>Eukaryota</taxon>
        <taxon>Viridiplantae</taxon>
        <taxon>Streptophyta</taxon>
        <taxon>Embryophyta</taxon>
        <taxon>Tracheophyta</taxon>
        <taxon>Spermatophyta</taxon>
        <taxon>Magnoliopsida</taxon>
        <taxon>Ranunculales</taxon>
        <taxon>Ranunculaceae</taxon>
        <taxon>Thalictroideae</taxon>
        <taxon>Aquilegia</taxon>
    </lineage>
</organism>